<sequence length="233" mass="25984">MYLSRMFLNPQRRGTRKLLASPEAMHAAVLSAFPPNSELVSEAGRVLWRVDREGHSLALYVVSPEKPSFEHLQQQAGWENQESWAIRDYGPVLDGISVGKRFRFRLAANPVKSVHNPQTGKSKRLAHVTAAQQRSWLLDRADVMGVRLLPADFSRTVSDDANNEDLAVSVTGREVMKFRRNGRMITIARAQFDGIVEVTDADKFRQILTHGIGKAKGYGCGLLTVAPMSSNRN</sequence>
<dbReference type="SMART" id="SM01101">
    <property type="entry name" value="CRISPR_assoc"/>
    <property type="match status" value="1"/>
</dbReference>
<dbReference type="Proteomes" id="UP000595198">
    <property type="component" value="Chromosome"/>
</dbReference>
<reference evidence="4 5" key="1">
    <citation type="submission" date="2020-12" db="EMBL/GenBank/DDBJ databases">
        <title>FDA dAtabase for Regulatory Grade micrObial Sequences (FDA-ARGOS): Supporting development and validation of Infectious Disease Dx tests.</title>
        <authorList>
            <person name="Sproer C."/>
            <person name="Gronow S."/>
            <person name="Severitt S."/>
            <person name="Schroder I."/>
            <person name="Tallon L."/>
            <person name="Sadzewicz L."/>
            <person name="Zhao X."/>
            <person name="Boylan J."/>
            <person name="Ott S."/>
            <person name="Bowen H."/>
            <person name="Vavikolanu K."/>
            <person name="Mehta A."/>
            <person name="Aluvathingal J."/>
            <person name="Nadendla S."/>
            <person name="Lowell S."/>
            <person name="Myers T."/>
            <person name="Yan Y."/>
            <person name="Sichtig H."/>
        </authorList>
    </citation>
    <scope>NUCLEOTIDE SEQUENCE [LARGE SCALE GENOMIC DNA]</scope>
    <source>
        <strain evidence="2 4">FDAARGOS_938</strain>
        <strain evidence="3 5">FDAARGOS_991</strain>
    </source>
</reference>
<name>A0AAW9SYJ0_CORAY</name>
<keyword evidence="5" id="KW-1185">Reference proteome</keyword>
<dbReference type="InterPro" id="IPR010179">
    <property type="entry name" value="CRISPR-assoc_prot_Cse3"/>
</dbReference>
<gene>
    <name evidence="1" type="primary">cas6e</name>
    <name evidence="2" type="ORF">I6G95_02730</name>
    <name evidence="3" type="ORF">I6H48_03325</name>
    <name evidence="1" type="ORF">QP460_010045</name>
</gene>
<dbReference type="Proteomes" id="UP000594774">
    <property type="component" value="Chromosome"/>
</dbReference>
<dbReference type="CDD" id="cd09727">
    <property type="entry name" value="Cas6_I-E"/>
    <property type="match status" value="1"/>
</dbReference>
<dbReference type="Gene3D" id="3.30.70.1200">
    <property type="entry name" value="Crispr-associated protein, domain 1"/>
    <property type="match status" value="1"/>
</dbReference>
<dbReference type="NCBIfam" id="TIGR01907">
    <property type="entry name" value="casE_Cse3"/>
    <property type="match status" value="1"/>
</dbReference>
<dbReference type="AlphaFoldDB" id="A0AAW9SYJ0"/>
<dbReference type="EMBL" id="CP065628">
    <property type="protein sequence ID" value="QPR31389.1"/>
    <property type="molecule type" value="Genomic_DNA"/>
</dbReference>
<evidence type="ECO:0000313" key="1">
    <source>
        <dbReference type="EMBL" id="MEO3717925.1"/>
    </source>
</evidence>
<dbReference type="Proteomes" id="UP001223646">
    <property type="component" value="Unassembled WGS sequence"/>
</dbReference>
<accession>A0AAW9SYJ0</accession>
<proteinExistence type="predicted"/>
<reference evidence="1" key="2">
    <citation type="submission" date="2023-05" db="EMBL/GenBank/DDBJ databases">
        <authorList>
            <person name="Du J."/>
        </authorList>
    </citation>
    <scope>NUCLEOTIDE SEQUENCE</scope>
    <source>
        <strain evidence="1">UMB1064</strain>
    </source>
</reference>
<dbReference type="EMBL" id="JASOOY020000033">
    <property type="protein sequence ID" value="MEO3717925.1"/>
    <property type="molecule type" value="Genomic_DNA"/>
</dbReference>
<dbReference type="RefSeq" id="WP_197915080.1">
    <property type="nucleotide sequence ID" value="NZ_CP065628.1"/>
</dbReference>
<evidence type="ECO:0000313" key="2">
    <source>
        <dbReference type="EMBL" id="QPR31389.1"/>
    </source>
</evidence>
<protein>
    <submittedName>
        <fullName evidence="1">Type I-E CRISPR-associated protein Cas6/Cse3/CasE</fullName>
    </submittedName>
</protein>
<evidence type="ECO:0000313" key="3">
    <source>
        <dbReference type="EMBL" id="QQB83268.1"/>
    </source>
</evidence>
<dbReference type="SUPFAM" id="SSF117987">
    <property type="entry name" value="CRISPR-associated protein"/>
    <property type="match status" value="2"/>
</dbReference>
<dbReference type="Gene3D" id="3.30.70.1210">
    <property type="entry name" value="Crispr-associated protein, domain 2"/>
    <property type="match status" value="1"/>
</dbReference>
<dbReference type="EMBL" id="CP066023">
    <property type="protein sequence ID" value="QQB83268.1"/>
    <property type="molecule type" value="Genomic_DNA"/>
</dbReference>
<evidence type="ECO:0000313" key="4">
    <source>
        <dbReference type="Proteomes" id="UP000594774"/>
    </source>
</evidence>
<dbReference type="Pfam" id="PF08798">
    <property type="entry name" value="CRISPR_assoc"/>
    <property type="match status" value="1"/>
</dbReference>
<organism evidence="1 6">
    <name type="scientific">Corynebacterium amycolatum</name>
    <dbReference type="NCBI Taxonomy" id="43765"/>
    <lineage>
        <taxon>Bacteria</taxon>
        <taxon>Bacillati</taxon>
        <taxon>Actinomycetota</taxon>
        <taxon>Actinomycetes</taxon>
        <taxon>Mycobacteriales</taxon>
        <taxon>Corynebacteriaceae</taxon>
        <taxon>Corynebacterium</taxon>
    </lineage>
</organism>
<reference evidence="1" key="3">
    <citation type="submission" date="2024-05" db="EMBL/GenBank/DDBJ databases">
        <authorList>
            <person name="Wolfe A."/>
        </authorList>
    </citation>
    <scope>NUCLEOTIDE SEQUENCE</scope>
    <source>
        <strain evidence="1">UMB1064</strain>
    </source>
</reference>
<evidence type="ECO:0000313" key="6">
    <source>
        <dbReference type="Proteomes" id="UP001223646"/>
    </source>
</evidence>
<evidence type="ECO:0000313" key="5">
    <source>
        <dbReference type="Proteomes" id="UP000595198"/>
    </source>
</evidence>